<name>A0A8S3YYA6_9EUPU</name>
<keyword evidence="3" id="KW-1185">Reference proteome</keyword>
<protein>
    <submittedName>
        <fullName evidence="2">Uncharacterized protein</fullName>
    </submittedName>
</protein>
<accession>A0A8S3YYA6</accession>
<dbReference type="Proteomes" id="UP000678393">
    <property type="component" value="Unassembled WGS sequence"/>
</dbReference>
<sequence length="80" mass="9088">NSTLEANETLTEGSDTQVTPLPTEGYTRKRIRPRPHKPSHKSTDSTTESSLRVLKMESRANPCGIPMMFLWPLCLCPWIF</sequence>
<feature type="non-terminal residue" evidence="2">
    <location>
        <position position="1"/>
    </location>
</feature>
<gene>
    <name evidence="2" type="ORF">CUNI_LOCUS7705</name>
</gene>
<evidence type="ECO:0000313" key="3">
    <source>
        <dbReference type="Proteomes" id="UP000678393"/>
    </source>
</evidence>
<feature type="compositionally biased region" description="Basic residues" evidence="1">
    <location>
        <begin position="28"/>
        <end position="40"/>
    </location>
</feature>
<comment type="caution">
    <text evidence="2">The sequence shown here is derived from an EMBL/GenBank/DDBJ whole genome shotgun (WGS) entry which is preliminary data.</text>
</comment>
<feature type="region of interest" description="Disordered" evidence="1">
    <location>
        <begin position="1"/>
        <end position="51"/>
    </location>
</feature>
<proteinExistence type="predicted"/>
<organism evidence="2 3">
    <name type="scientific">Candidula unifasciata</name>
    <dbReference type="NCBI Taxonomy" id="100452"/>
    <lineage>
        <taxon>Eukaryota</taxon>
        <taxon>Metazoa</taxon>
        <taxon>Spiralia</taxon>
        <taxon>Lophotrochozoa</taxon>
        <taxon>Mollusca</taxon>
        <taxon>Gastropoda</taxon>
        <taxon>Heterobranchia</taxon>
        <taxon>Euthyneura</taxon>
        <taxon>Panpulmonata</taxon>
        <taxon>Eupulmonata</taxon>
        <taxon>Stylommatophora</taxon>
        <taxon>Helicina</taxon>
        <taxon>Helicoidea</taxon>
        <taxon>Geomitridae</taxon>
        <taxon>Candidula</taxon>
    </lineage>
</organism>
<dbReference type="AlphaFoldDB" id="A0A8S3YYA6"/>
<evidence type="ECO:0000256" key="1">
    <source>
        <dbReference type="SAM" id="MobiDB-lite"/>
    </source>
</evidence>
<evidence type="ECO:0000313" key="2">
    <source>
        <dbReference type="EMBL" id="CAG5122147.1"/>
    </source>
</evidence>
<reference evidence="2" key="1">
    <citation type="submission" date="2021-04" db="EMBL/GenBank/DDBJ databases">
        <authorList>
            <consortium name="Molecular Ecology Group"/>
        </authorList>
    </citation>
    <scope>NUCLEOTIDE SEQUENCE</scope>
</reference>
<feature type="compositionally biased region" description="Polar residues" evidence="1">
    <location>
        <begin position="1"/>
        <end position="20"/>
    </location>
</feature>
<dbReference type="EMBL" id="CAJHNH020001233">
    <property type="protein sequence ID" value="CAG5122147.1"/>
    <property type="molecule type" value="Genomic_DNA"/>
</dbReference>